<comment type="caution">
    <text evidence="8">The sequence shown here is derived from an EMBL/GenBank/DDBJ whole genome shotgun (WGS) entry which is preliminary data.</text>
</comment>
<keyword evidence="5 7" id="KW-0472">Membrane</keyword>
<evidence type="ECO:0000256" key="1">
    <source>
        <dbReference type="ARBA" id="ARBA00004533"/>
    </source>
</evidence>
<dbReference type="Pfam" id="PF03279">
    <property type="entry name" value="Lip_A_acyltrans"/>
    <property type="match status" value="1"/>
</dbReference>
<protein>
    <submittedName>
        <fullName evidence="8">Lauroyl acyltransferase</fullName>
    </submittedName>
</protein>
<dbReference type="EMBL" id="SHNN01000003">
    <property type="protein sequence ID" value="MCX2982441.1"/>
    <property type="molecule type" value="Genomic_DNA"/>
</dbReference>
<keyword evidence="4" id="KW-0808">Transferase</keyword>
<dbReference type="RefSeq" id="WP_279246463.1">
    <property type="nucleotide sequence ID" value="NZ_SHNN01000003.1"/>
</dbReference>
<dbReference type="PANTHER" id="PTHR30606">
    <property type="entry name" value="LIPID A BIOSYNTHESIS LAUROYL ACYLTRANSFERASE"/>
    <property type="match status" value="1"/>
</dbReference>
<dbReference type="InterPro" id="IPR004960">
    <property type="entry name" value="LipA_acyltrans"/>
</dbReference>
<comment type="subcellular location">
    <subcellularLocation>
        <location evidence="1">Cell inner membrane</location>
    </subcellularLocation>
</comment>
<keyword evidence="2" id="KW-1003">Cell membrane</keyword>
<evidence type="ECO:0000256" key="2">
    <source>
        <dbReference type="ARBA" id="ARBA00022475"/>
    </source>
</evidence>
<evidence type="ECO:0000313" key="9">
    <source>
        <dbReference type="Proteomes" id="UP001143362"/>
    </source>
</evidence>
<evidence type="ECO:0000256" key="7">
    <source>
        <dbReference type="SAM" id="Phobius"/>
    </source>
</evidence>
<keyword evidence="6 8" id="KW-0012">Acyltransferase</keyword>
<evidence type="ECO:0000256" key="6">
    <source>
        <dbReference type="ARBA" id="ARBA00023315"/>
    </source>
</evidence>
<gene>
    <name evidence="8" type="ORF">EYC98_16375</name>
</gene>
<keyword evidence="9" id="KW-1185">Reference proteome</keyword>
<keyword evidence="7" id="KW-0812">Transmembrane</keyword>
<dbReference type="PANTHER" id="PTHR30606:SF10">
    <property type="entry name" value="PHOSPHATIDYLINOSITOL MANNOSIDE ACYLTRANSFERASE"/>
    <property type="match status" value="1"/>
</dbReference>
<feature type="transmembrane region" description="Helical" evidence="7">
    <location>
        <begin position="23"/>
        <end position="42"/>
    </location>
</feature>
<keyword evidence="7" id="KW-1133">Transmembrane helix</keyword>
<evidence type="ECO:0000256" key="3">
    <source>
        <dbReference type="ARBA" id="ARBA00022519"/>
    </source>
</evidence>
<evidence type="ECO:0000256" key="5">
    <source>
        <dbReference type="ARBA" id="ARBA00023136"/>
    </source>
</evidence>
<evidence type="ECO:0000313" key="8">
    <source>
        <dbReference type="EMBL" id="MCX2982441.1"/>
    </source>
</evidence>
<sequence>MAEYILGNSLSKAASKHKFLRALLWRLDFAVVWLLINLFALLPTDTASNLGERLGRFIGPRLRRKTELYRENLAIAFPEQTPAEREALLVRSWGRAGRVLAEYPHFNRIAASKDRERLHIRILQDTPTYSDEHAAAVIVTAHHSNWEMVGSAMGRLGIPNSTLYSPPTNPLLDRMLLASRMKLNCELVPRDKAARSLVKALARGRSAGMVMDRRIDGGHPIPFFGRPKPSTLLPAKLALKNGIDLIPARVERRQGAEFEIIFYPPITARNPEASEDDRAVDMVTQVHELFEEWIRAEPADWFCSKRIWPKMNAQDGYNAPTATEARSNVQ</sequence>
<reference evidence="8" key="1">
    <citation type="submission" date="2019-02" db="EMBL/GenBank/DDBJ databases">
        <authorList>
            <person name="Li S.-H."/>
        </authorList>
    </citation>
    <scope>NUCLEOTIDE SEQUENCE</scope>
    <source>
        <strain evidence="8">IMCC14734</strain>
    </source>
</reference>
<organism evidence="8 9">
    <name type="scientific">Candidatus Litorirhabdus singularis</name>
    <dbReference type="NCBI Taxonomy" id="2518993"/>
    <lineage>
        <taxon>Bacteria</taxon>
        <taxon>Pseudomonadati</taxon>
        <taxon>Pseudomonadota</taxon>
        <taxon>Gammaproteobacteria</taxon>
        <taxon>Cellvibrionales</taxon>
        <taxon>Halieaceae</taxon>
        <taxon>Candidatus Litorirhabdus</taxon>
    </lineage>
</organism>
<dbReference type="Proteomes" id="UP001143362">
    <property type="component" value="Unassembled WGS sequence"/>
</dbReference>
<accession>A0ABT3TL22</accession>
<name>A0ABT3TL22_9GAMM</name>
<evidence type="ECO:0000256" key="4">
    <source>
        <dbReference type="ARBA" id="ARBA00022679"/>
    </source>
</evidence>
<dbReference type="CDD" id="cd07984">
    <property type="entry name" value="LPLAT_LABLAT-like"/>
    <property type="match status" value="1"/>
</dbReference>
<keyword evidence="3" id="KW-0997">Cell inner membrane</keyword>
<proteinExistence type="predicted"/>
<dbReference type="GO" id="GO:0016746">
    <property type="term" value="F:acyltransferase activity"/>
    <property type="evidence" value="ECO:0007669"/>
    <property type="project" value="UniProtKB-KW"/>
</dbReference>